<dbReference type="InterPro" id="IPR029070">
    <property type="entry name" value="Chitinase_insertion_sf"/>
</dbReference>
<dbReference type="SMART" id="SM00636">
    <property type="entry name" value="Glyco_18"/>
    <property type="match status" value="1"/>
</dbReference>
<sequence length="583" mass="57027">MGSWGNTMERALLVAFNLVIFAALAQSGDSKTVSRVCFATPADFTNNTSIGLCSQGILLTYKVGAQGNLAYPTSVLNTQAKILSWLPTFCNKKQQYPYVQLYLGVVALGTEVNVASMLTTASLRTKFIQALVASVKTYPNCIGIYLDFDKLSTAQATSYSEFMAEFYTAGTGAGLKLASGLPWEADVQADVLFNPTLPKLDFNVLKTYEDMYIAESSLTHPLSPLFAMDPPFDDNKLTIFYNLFRWVIKGFSPSNIILGMPMYARVFTVSGVTTFGGEGSALSTNAAYCDALIIASNNPVVTVNAGASFTYTSTTFVTFESSATMTQKLNFAQANNLGGVALFTLNTGGVNAELLRSVTKVLAPTPPTGFSYPVATTPTCRTNIDFPTLVLSPDLTTPVPSTTTTLSPTTAAAGATTAAGGATTAAGGATTAAGGATTAAGGATTAAGGATTAAGAATTAAGGATTAAGGATTAAGGATTAAGGATTAAGGATTAAGGATTAAGGATTAAGGATTAAGGATTAAGGATTTAGGATTAAGGATTAAGGATTAAGGATTAAGGATTAAGGATTAAGGATTAAGGA</sequence>
<dbReference type="Gene3D" id="3.20.20.80">
    <property type="entry name" value="Glycosidases"/>
    <property type="match status" value="1"/>
</dbReference>
<dbReference type="SUPFAM" id="SSF51445">
    <property type="entry name" value="(Trans)glycosidases"/>
    <property type="match status" value="1"/>
</dbReference>
<proteinExistence type="predicted"/>
<dbReference type="InterPro" id="IPR050314">
    <property type="entry name" value="Glycosyl_Hydrlase_18"/>
</dbReference>
<dbReference type="GO" id="GO:0005975">
    <property type="term" value="P:carbohydrate metabolic process"/>
    <property type="evidence" value="ECO:0007669"/>
    <property type="project" value="InterPro"/>
</dbReference>
<dbReference type="Pfam" id="PF00704">
    <property type="entry name" value="Glyco_hydro_18"/>
    <property type="match status" value="1"/>
</dbReference>
<dbReference type="GO" id="GO:0006032">
    <property type="term" value="P:chitin catabolic process"/>
    <property type="evidence" value="ECO:0007669"/>
    <property type="project" value="TreeGrafter"/>
</dbReference>
<dbReference type="AlphaFoldDB" id="A0A182J1X3"/>
<dbReference type="VEuPathDB" id="VectorBase:AATE009803"/>
<dbReference type="GO" id="GO:0005576">
    <property type="term" value="C:extracellular region"/>
    <property type="evidence" value="ECO:0007669"/>
    <property type="project" value="TreeGrafter"/>
</dbReference>
<dbReference type="InterPro" id="IPR001223">
    <property type="entry name" value="Glyco_hydro18_cat"/>
</dbReference>
<organism evidence="2">
    <name type="scientific">Anopheles atroparvus</name>
    <name type="common">European mosquito</name>
    <dbReference type="NCBI Taxonomy" id="41427"/>
    <lineage>
        <taxon>Eukaryota</taxon>
        <taxon>Metazoa</taxon>
        <taxon>Ecdysozoa</taxon>
        <taxon>Arthropoda</taxon>
        <taxon>Hexapoda</taxon>
        <taxon>Insecta</taxon>
        <taxon>Pterygota</taxon>
        <taxon>Neoptera</taxon>
        <taxon>Endopterygota</taxon>
        <taxon>Diptera</taxon>
        <taxon>Nematocera</taxon>
        <taxon>Culicoidea</taxon>
        <taxon>Culicidae</taxon>
        <taxon>Anophelinae</taxon>
        <taxon>Anopheles</taxon>
    </lineage>
</organism>
<dbReference type="InterPro" id="IPR011583">
    <property type="entry name" value="Chitinase_II/V-like_cat"/>
</dbReference>
<dbReference type="InterPro" id="IPR017853">
    <property type="entry name" value="GH"/>
</dbReference>
<dbReference type="PROSITE" id="PS51910">
    <property type="entry name" value="GH18_2"/>
    <property type="match status" value="1"/>
</dbReference>
<accession>A0A182J1X3</accession>
<dbReference type="PANTHER" id="PTHR11177:SF317">
    <property type="entry name" value="CHITINASE 12-RELATED"/>
    <property type="match status" value="1"/>
</dbReference>
<dbReference type="EnsemblMetazoa" id="AATE009803-RA">
    <property type="protein sequence ID" value="AATE009803-PA.1"/>
    <property type="gene ID" value="AATE009803"/>
</dbReference>
<evidence type="ECO:0000256" key="1">
    <source>
        <dbReference type="ARBA" id="ARBA00022729"/>
    </source>
</evidence>
<name>A0A182J1X3_ANOAO</name>
<dbReference type="PANTHER" id="PTHR11177">
    <property type="entry name" value="CHITINASE"/>
    <property type="match status" value="1"/>
</dbReference>
<evidence type="ECO:0000313" key="2">
    <source>
        <dbReference type="EnsemblMetazoa" id="AATE009803-PA.1"/>
    </source>
</evidence>
<dbReference type="GO" id="GO:0004568">
    <property type="term" value="F:chitinase activity"/>
    <property type="evidence" value="ECO:0007669"/>
    <property type="project" value="TreeGrafter"/>
</dbReference>
<reference evidence="2" key="1">
    <citation type="submission" date="2022-08" db="UniProtKB">
        <authorList>
            <consortium name="EnsemblMetazoa"/>
        </authorList>
    </citation>
    <scope>IDENTIFICATION</scope>
    <source>
        <strain evidence="2">EBRO</strain>
    </source>
</reference>
<dbReference type="Gene3D" id="3.10.50.10">
    <property type="match status" value="1"/>
</dbReference>
<keyword evidence="1" id="KW-0732">Signal</keyword>
<dbReference type="STRING" id="41427.A0A182J1X3"/>
<protein>
    <submittedName>
        <fullName evidence="2">Uncharacterized protein</fullName>
    </submittedName>
</protein>
<dbReference type="GO" id="GO:0008061">
    <property type="term" value="F:chitin binding"/>
    <property type="evidence" value="ECO:0007669"/>
    <property type="project" value="InterPro"/>
</dbReference>